<keyword evidence="4 7" id="KW-0812">Transmembrane</keyword>
<protein>
    <submittedName>
        <fullName evidence="9">RND superfamily putative drug exporter</fullName>
    </submittedName>
</protein>
<evidence type="ECO:0000256" key="1">
    <source>
        <dbReference type="ARBA" id="ARBA00004651"/>
    </source>
</evidence>
<sequence length="740" mass="76406">MATFLHRLGRAAHSHRVLVVLTWILLLVAAAVAAATLRAPFVSTFEIPGQESTDALELLDERFPATGADGASARVVFDAPEGERITDPANAGQVVQAAQELAGLPQVSGVSNPFDPAAPGVSPDQRAAYVAVNYEVIQPQVTDDAREALFDAVERADGGPLTVAVGGDATQEVSGVGGVGEVVGVVVALLVLTLTYGTLVAAGMNLLTAVVGVGIGAAGTLALTRFVELQSTTPTLALMLGLAVGIDYALFIGSRYRQELLAGRSVPEAVALATGTAGSAVVTAGTTVVIALVGLVVARIPFLTQMGFAAAATVVIAVLVAITLVPAALSLLGRRVMPKRLRAAVEAGERPGERPHRFLDAWGRTVTTHRWLSLLAAVVVLGVVALPVADMQTSLPDDSTASPGTTQRTAYDLTSERFGPGVNGPLLVLLDGEGAGTRVAEVAGTLGGLEGVAFALPQPAPDGPPRAGGAPSAGLVTVIPETAPTDPATTELVHTLRERLDEVEGNGLRSYVTGQTAVSVDVSQQLREALPRYLVLVVGLALLLLVLVFRSILVPLTAVLGFLLTIGAALGATTAVFQWGWLQQLVNSDVTGPLLSMAPIIVVGILFGLAMDYQVFLVSRMHEAHSHGAGPRQAVVTGFHQAAPVVVAAAVIMFAVFAGFVPEGDATVKPIAFALAVGILADALVVRMVAVPAALSLLGRSAWWLPRWLHWLPVLDVEGAALERRAPEQESTAPAEAAPR</sequence>
<gene>
    <name evidence="9" type="ORF">CLV92_103149</name>
</gene>
<feature type="transmembrane region" description="Helical" evidence="7">
    <location>
        <begin position="269"/>
        <end position="302"/>
    </location>
</feature>
<evidence type="ECO:0000256" key="5">
    <source>
        <dbReference type="ARBA" id="ARBA00022989"/>
    </source>
</evidence>
<evidence type="ECO:0000256" key="2">
    <source>
        <dbReference type="ARBA" id="ARBA00010157"/>
    </source>
</evidence>
<evidence type="ECO:0000313" key="9">
    <source>
        <dbReference type="EMBL" id="PPK97615.1"/>
    </source>
</evidence>
<feature type="transmembrane region" description="Helical" evidence="7">
    <location>
        <begin position="236"/>
        <end position="257"/>
    </location>
</feature>
<feature type="transmembrane region" description="Helical" evidence="7">
    <location>
        <begin position="594"/>
        <end position="618"/>
    </location>
</feature>
<dbReference type="PANTHER" id="PTHR33406">
    <property type="entry name" value="MEMBRANE PROTEIN MJ1562-RELATED"/>
    <property type="match status" value="1"/>
</dbReference>
<keyword evidence="6 7" id="KW-0472">Membrane</keyword>
<feature type="transmembrane region" description="Helical" evidence="7">
    <location>
        <begin position="639"/>
        <end position="661"/>
    </location>
</feature>
<feature type="transmembrane region" description="Helical" evidence="7">
    <location>
        <begin position="560"/>
        <end position="582"/>
    </location>
</feature>
<comment type="subcellular location">
    <subcellularLocation>
        <location evidence="1">Cell membrane</location>
        <topology evidence="1">Multi-pass membrane protein</topology>
    </subcellularLocation>
</comment>
<feature type="transmembrane region" description="Helical" evidence="7">
    <location>
        <begin position="182"/>
        <end position="199"/>
    </location>
</feature>
<organism evidence="9 10">
    <name type="scientific">Kineococcus xinjiangensis</name>
    <dbReference type="NCBI Taxonomy" id="512762"/>
    <lineage>
        <taxon>Bacteria</taxon>
        <taxon>Bacillati</taxon>
        <taxon>Actinomycetota</taxon>
        <taxon>Actinomycetes</taxon>
        <taxon>Kineosporiales</taxon>
        <taxon>Kineosporiaceae</taxon>
        <taxon>Kineococcus</taxon>
    </lineage>
</organism>
<accession>A0A2S6ITZ2</accession>
<evidence type="ECO:0000259" key="8">
    <source>
        <dbReference type="PROSITE" id="PS50156"/>
    </source>
</evidence>
<evidence type="ECO:0000256" key="7">
    <source>
        <dbReference type="SAM" id="Phobius"/>
    </source>
</evidence>
<dbReference type="Gene3D" id="1.20.1640.10">
    <property type="entry name" value="Multidrug efflux transporter AcrB transmembrane domain"/>
    <property type="match status" value="2"/>
</dbReference>
<dbReference type="OrthoDB" id="7051771at2"/>
<feature type="transmembrane region" description="Helical" evidence="7">
    <location>
        <begin position="533"/>
        <end position="553"/>
    </location>
</feature>
<feature type="domain" description="SSD" evidence="8">
    <location>
        <begin position="182"/>
        <end position="331"/>
    </location>
</feature>
<dbReference type="AlphaFoldDB" id="A0A2S6ITZ2"/>
<dbReference type="Proteomes" id="UP000239485">
    <property type="component" value="Unassembled WGS sequence"/>
</dbReference>
<feature type="transmembrane region" description="Helical" evidence="7">
    <location>
        <begin position="206"/>
        <end position="224"/>
    </location>
</feature>
<dbReference type="RefSeq" id="WP_104431801.1">
    <property type="nucleotide sequence ID" value="NZ_PTJD01000003.1"/>
</dbReference>
<comment type="similarity">
    <text evidence="2">Belongs to the resistance-nodulation-cell division (RND) (TC 2.A.6) family. MmpL subfamily.</text>
</comment>
<evidence type="ECO:0000256" key="6">
    <source>
        <dbReference type="ARBA" id="ARBA00023136"/>
    </source>
</evidence>
<keyword evidence="3" id="KW-1003">Cell membrane</keyword>
<feature type="transmembrane region" description="Helical" evidence="7">
    <location>
        <begin position="371"/>
        <end position="389"/>
    </location>
</feature>
<dbReference type="InterPro" id="IPR004869">
    <property type="entry name" value="MMPL_dom"/>
</dbReference>
<dbReference type="SUPFAM" id="SSF82866">
    <property type="entry name" value="Multidrug efflux transporter AcrB transmembrane domain"/>
    <property type="match status" value="2"/>
</dbReference>
<reference evidence="9 10" key="1">
    <citation type="submission" date="2018-02" db="EMBL/GenBank/DDBJ databases">
        <title>Genomic Encyclopedia of Archaeal and Bacterial Type Strains, Phase II (KMG-II): from individual species to whole genera.</title>
        <authorList>
            <person name="Goeker M."/>
        </authorList>
    </citation>
    <scope>NUCLEOTIDE SEQUENCE [LARGE SCALE GENOMIC DNA]</scope>
    <source>
        <strain evidence="9 10">DSM 22857</strain>
    </source>
</reference>
<evidence type="ECO:0000256" key="4">
    <source>
        <dbReference type="ARBA" id="ARBA00022692"/>
    </source>
</evidence>
<name>A0A2S6ITZ2_9ACTN</name>
<comment type="caution">
    <text evidence="9">The sequence shown here is derived from an EMBL/GenBank/DDBJ whole genome shotgun (WGS) entry which is preliminary data.</text>
</comment>
<dbReference type="PANTHER" id="PTHR33406:SF11">
    <property type="entry name" value="MEMBRANE PROTEIN SCO6666-RELATED"/>
    <property type="match status" value="1"/>
</dbReference>
<proteinExistence type="inferred from homology"/>
<evidence type="ECO:0000256" key="3">
    <source>
        <dbReference type="ARBA" id="ARBA00022475"/>
    </source>
</evidence>
<dbReference type="GO" id="GO:0005886">
    <property type="term" value="C:plasma membrane"/>
    <property type="evidence" value="ECO:0007669"/>
    <property type="project" value="UniProtKB-SubCell"/>
</dbReference>
<dbReference type="InterPro" id="IPR050545">
    <property type="entry name" value="Mycobact_MmpL"/>
</dbReference>
<feature type="transmembrane region" description="Helical" evidence="7">
    <location>
        <begin position="673"/>
        <end position="698"/>
    </location>
</feature>
<dbReference type="PROSITE" id="PS50156">
    <property type="entry name" value="SSD"/>
    <property type="match status" value="1"/>
</dbReference>
<dbReference type="EMBL" id="PTJD01000003">
    <property type="protein sequence ID" value="PPK97615.1"/>
    <property type="molecule type" value="Genomic_DNA"/>
</dbReference>
<dbReference type="Pfam" id="PF03176">
    <property type="entry name" value="MMPL"/>
    <property type="match status" value="2"/>
</dbReference>
<evidence type="ECO:0000313" key="10">
    <source>
        <dbReference type="Proteomes" id="UP000239485"/>
    </source>
</evidence>
<keyword evidence="10" id="KW-1185">Reference proteome</keyword>
<dbReference type="InterPro" id="IPR000731">
    <property type="entry name" value="SSD"/>
</dbReference>
<keyword evidence="5 7" id="KW-1133">Transmembrane helix</keyword>
<feature type="transmembrane region" description="Helical" evidence="7">
    <location>
        <begin position="308"/>
        <end position="332"/>
    </location>
</feature>